<evidence type="ECO:0000256" key="9">
    <source>
        <dbReference type="ARBA" id="ARBA00022842"/>
    </source>
</evidence>
<dbReference type="GO" id="GO:0006260">
    <property type="term" value="P:DNA replication"/>
    <property type="evidence" value="ECO:0007669"/>
    <property type="project" value="UniProtKB-KW"/>
</dbReference>
<dbReference type="Gene3D" id="3.40.1170.60">
    <property type="match status" value="1"/>
</dbReference>
<dbReference type="Pfam" id="PF00817">
    <property type="entry name" value="IMS"/>
    <property type="match status" value="1"/>
</dbReference>
<dbReference type="GO" id="GO:0003887">
    <property type="term" value="F:DNA-directed DNA polymerase activity"/>
    <property type="evidence" value="ECO:0000318"/>
    <property type="project" value="GO_Central"/>
</dbReference>
<keyword evidence="9" id="KW-0460">Magnesium</keyword>
<dbReference type="RefSeq" id="XP_001745343.1">
    <property type="nucleotide sequence ID" value="XM_001745291.1"/>
</dbReference>
<dbReference type="FunFam" id="1.10.150.810:FF:000003">
    <property type="entry name" value="DNA polymerase kappa subunit"/>
    <property type="match status" value="1"/>
</dbReference>
<dbReference type="InterPro" id="IPR017961">
    <property type="entry name" value="DNA_pol_Y-fam_little_finger"/>
</dbReference>
<comment type="catalytic activity">
    <reaction evidence="12">
        <text>DNA(n) + a 2'-deoxyribonucleoside 5'-triphosphate = DNA(n+1) + diphosphate</text>
        <dbReference type="Rhea" id="RHEA:22508"/>
        <dbReference type="Rhea" id="RHEA-COMP:17339"/>
        <dbReference type="Rhea" id="RHEA-COMP:17340"/>
        <dbReference type="ChEBI" id="CHEBI:33019"/>
        <dbReference type="ChEBI" id="CHEBI:61560"/>
        <dbReference type="ChEBI" id="CHEBI:173112"/>
        <dbReference type="EC" id="2.7.7.7"/>
    </reaction>
</comment>
<dbReference type="PANTHER" id="PTHR11076">
    <property type="entry name" value="DNA REPAIR POLYMERASE UMUC / TRANSFERASE FAMILY MEMBER"/>
    <property type="match status" value="1"/>
</dbReference>
<dbReference type="GO" id="GO:0046872">
    <property type="term" value="F:metal ion binding"/>
    <property type="evidence" value="ECO:0007669"/>
    <property type="project" value="UniProtKB-KW"/>
</dbReference>
<evidence type="ECO:0000313" key="15">
    <source>
        <dbReference type="Proteomes" id="UP000001357"/>
    </source>
</evidence>
<organism evidence="14 15">
    <name type="scientific">Monosiga brevicollis</name>
    <name type="common">Choanoflagellate</name>
    <dbReference type="NCBI Taxonomy" id="81824"/>
    <lineage>
        <taxon>Eukaryota</taxon>
        <taxon>Choanoflagellata</taxon>
        <taxon>Craspedida</taxon>
        <taxon>Salpingoecidae</taxon>
        <taxon>Monosiga</taxon>
    </lineage>
</organism>
<keyword evidence="8" id="KW-0227">DNA damage</keyword>
<evidence type="ECO:0000256" key="1">
    <source>
        <dbReference type="ARBA" id="ARBA00010945"/>
    </source>
</evidence>
<dbReference type="EMBL" id="CH991549">
    <property type="protein sequence ID" value="EDQ89921.1"/>
    <property type="molecule type" value="Genomic_DNA"/>
</dbReference>
<dbReference type="FunFam" id="1.10.150.810:FF:000001">
    <property type="entry name" value="DNA polymerase kappa"/>
    <property type="match status" value="1"/>
</dbReference>
<reference evidence="14 15" key="1">
    <citation type="journal article" date="2008" name="Nature">
        <title>The genome of the choanoflagellate Monosiga brevicollis and the origin of metazoans.</title>
        <authorList>
            <consortium name="JGI Sequencing"/>
            <person name="King N."/>
            <person name="Westbrook M.J."/>
            <person name="Young S.L."/>
            <person name="Kuo A."/>
            <person name="Abedin M."/>
            <person name="Chapman J."/>
            <person name="Fairclough S."/>
            <person name="Hellsten U."/>
            <person name="Isogai Y."/>
            <person name="Letunic I."/>
            <person name="Marr M."/>
            <person name="Pincus D."/>
            <person name="Putnam N."/>
            <person name="Rokas A."/>
            <person name="Wright K.J."/>
            <person name="Zuzow R."/>
            <person name="Dirks W."/>
            <person name="Good M."/>
            <person name="Goodstein D."/>
            <person name="Lemons D."/>
            <person name="Li W."/>
            <person name="Lyons J.B."/>
            <person name="Morris A."/>
            <person name="Nichols S."/>
            <person name="Richter D.J."/>
            <person name="Salamov A."/>
            <person name="Bork P."/>
            <person name="Lim W.A."/>
            <person name="Manning G."/>
            <person name="Miller W.T."/>
            <person name="McGinnis W."/>
            <person name="Shapiro H."/>
            <person name="Tjian R."/>
            <person name="Grigoriev I.V."/>
            <person name="Rokhsar D."/>
        </authorList>
    </citation>
    <scope>NUCLEOTIDE SEQUENCE [LARGE SCALE GENOMIC DNA]</scope>
    <source>
        <strain evidence="15">MX1 / ATCC 50154</strain>
    </source>
</reference>
<evidence type="ECO:0000256" key="4">
    <source>
        <dbReference type="ARBA" id="ARBA00022679"/>
    </source>
</evidence>
<comment type="similarity">
    <text evidence="1">Belongs to the DNA polymerase type-Y family.</text>
</comment>
<evidence type="ECO:0000256" key="3">
    <source>
        <dbReference type="ARBA" id="ARBA00016178"/>
    </source>
</evidence>
<evidence type="ECO:0000256" key="12">
    <source>
        <dbReference type="ARBA" id="ARBA00049244"/>
    </source>
</evidence>
<dbReference type="GO" id="GO:0042276">
    <property type="term" value="P:error-prone translesion synthesis"/>
    <property type="evidence" value="ECO:0000318"/>
    <property type="project" value="GO_Central"/>
</dbReference>
<dbReference type="InterPro" id="IPR036775">
    <property type="entry name" value="DNA_pol_Y-fam_lit_finger_sf"/>
</dbReference>
<feature type="domain" description="UmuC" evidence="13">
    <location>
        <begin position="91"/>
        <end position="318"/>
    </location>
</feature>
<keyword evidence="5" id="KW-0548">Nucleotidyltransferase</keyword>
<dbReference type="InterPro" id="IPR024728">
    <property type="entry name" value="PolY_HhH_motif"/>
</dbReference>
<evidence type="ECO:0000256" key="2">
    <source>
        <dbReference type="ARBA" id="ARBA00012417"/>
    </source>
</evidence>
<evidence type="ECO:0000256" key="11">
    <source>
        <dbReference type="ARBA" id="ARBA00023204"/>
    </source>
</evidence>
<evidence type="ECO:0000256" key="5">
    <source>
        <dbReference type="ARBA" id="ARBA00022695"/>
    </source>
</evidence>
<protein>
    <recommendedName>
        <fullName evidence="3">DNA polymerase kappa</fullName>
        <ecNumber evidence="2">2.7.7.7</ecNumber>
    </recommendedName>
</protein>
<evidence type="ECO:0000256" key="6">
    <source>
        <dbReference type="ARBA" id="ARBA00022705"/>
    </source>
</evidence>
<dbReference type="Gene3D" id="3.30.70.270">
    <property type="match status" value="1"/>
</dbReference>
<dbReference type="KEGG" id="mbr:MONBRDRAFT_946"/>
<evidence type="ECO:0000256" key="8">
    <source>
        <dbReference type="ARBA" id="ARBA00022763"/>
    </source>
</evidence>
<dbReference type="FunCoup" id="A9UXX3">
    <property type="interactions" value="1117"/>
</dbReference>
<keyword evidence="7" id="KW-0479">Metal-binding</keyword>
<feature type="non-terminal residue" evidence="14">
    <location>
        <position position="456"/>
    </location>
</feature>
<keyword evidence="10" id="KW-0239">DNA-directed DNA polymerase</keyword>
<sequence>DAVLSRISLCPHKAGMDSVNKNKTDEVIRSMSEGSRFYDNERRKAAQTAQRVQVMKSRAAVLSTGALQQAEAMASAFERQLETERDLSRVIVHCDADAFYAAVELRDQPHLRGKPIGIGGIGMLSTASYEARKFGVRSAMPGYIALRLCPELILVKPRFHAYEAASRQLQAVMAQYDPNFRSVSLDEAYLDITDYMARLTPGDVAQLPPLTTVADPPLVQEANSADSKPGMATDSAGARNLTTLEGRALAARVVHQMRTRMHETTQLTVSAGIACNRMLAKIGSDQNKPDGQFCLPADRAAILAFLANMPTRKIPGIGKVTEQILRELDITNCQALLQQRALLKLLFTPISFDFFMRSALGIASNNTRKRSERKSIGHETTFRELNQVPDLEDKCLHLCHKTALDMERKALLGRSVCLKLKTVDFKVKQRSVLLPAHTADEPVIKRAALGLLHREL</sequence>
<dbReference type="Gene3D" id="3.30.1490.100">
    <property type="entry name" value="DNA polymerase, Y-family, little finger domain"/>
    <property type="match status" value="1"/>
</dbReference>
<dbReference type="AlphaFoldDB" id="A9UXX3"/>
<dbReference type="STRING" id="81824.A9UXX3"/>
<dbReference type="CDD" id="cd03586">
    <property type="entry name" value="PolY_Pol_IV_kappa"/>
    <property type="match status" value="1"/>
</dbReference>
<dbReference type="Proteomes" id="UP000001357">
    <property type="component" value="Unassembled WGS sequence"/>
</dbReference>
<feature type="non-terminal residue" evidence="14">
    <location>
        <position position="1"/>
    </location>
</feature>
<name>A9UXX3_MONBE</name>
<dbReference type="Pfam" id="PF11798">
    <property type="entry name" value="IMS_HHH"/>
    <property type="match status" value="1"/>
</dbReference>
<dbReference type="InterPro" id="IPR001126">
    <property type="entry name" value="UmuC"/>
</dbReference>
<dbReference type="OMA" id="KYRTYDT"/>
<accession>A9UXX3</accession>
<dbReference type="eggNOG" id="KOG2094">
    <property type="taxonomic scope" value="Eukaryota"/>
</dbReference>
<dbReference type="FunFam" id="3.30.70.270:FF:000243">
    <property type="match status" value="1"/>
</dbReference>
<dbReference type="InterPro" id="IPR022880">
    <property type="entry name" value="DNApol_IV"/>
</dbReference>
<dbReference type="GO" id="GO:0006281">
    <property type="term" value="P:DNA repair"/>
    <property type="evidence" value="ECO:0007669"/>
    <property type="project" value="UniProtKB-KW"/>
</dbReference>
<dbReference type="InterPro" id="IPR043128">
    <property type="entry name" value="Rev_trsase/Diguanyl_cyclase"/>
</dbReference>
<dbReference type="PROSITE" id="PS50173">
    <property type="entry name" value="UMUC"/>
    <property type="match status" value="1"/>
</dbReference>
<dbReference type="EC" id="2.7.7.7" evidence="2"/>
<keyword evidence="11" id="KW-0234">DNA repair</keyword>
<dbReference type="InterPro" id="IPR050116">
    <property type="entry name" value="DNA_polymerase-Y"/>
</dbReference>
<dbReference type="InParanoid" id="A9UXX3"/>
<evidence type="ECO:0000259" key="13">
    <source>
        <dbReference type="PROSITE" id="PS50173"/>
    </source>
</evidence>
<evidence type="ECO:0000256" key="7">
    <source>
        <dbReference type="ARBA" id="ARBA00022723"/>
    </source>
</evidence>
<dbReference type="GeneID" id="5890474"/>
<dbReference type="Gene3D" id="1.10.150.810">
    <property type="match status" value="2"/>
</dbReference>
<evidence type="ECO:0000313" key="14">
    <source>
        <dbReference type="EMBL" id="EDQ89921.1"/>
    </source>
</evidence>
<evidence type="ECO:0000256" key="10">
    <source>
        <dbReference type="ARBA" id="ARBA00022932"/>
    </source>
</evidence>
<gene>
    <name evidence="14" type="ORF">MONBRDRAFT_946</name>
</gene>
<dbReference type="GO" id="GO:0005634">
    <property type="term" value="C:nucleus"/>
    <property type="evidence" value="ECO:0000318"/>
    <property type="project" value="GO_Central"/>
</dbReference>
<keyword evidence="15" id="KW-1185">Reference proteome</keyword>
<dbReference type="SUPFAM" id="SSF56672">
    <property type="entry name" value="DNA/RNA polymerases"/>
    <property type="match status" value="1"/>
</dbReference>
<proteinExistence type="inferred from homology"/>
<dbReference type="GO" id="GO:0003684">
    <property type="term" value="F:damaged DNA binding"/>
    <property type="evidence" value="ECO:0007669"/>
    <property type="project" value="InterPro"/>
</dbReference>
<dbReference type="Pfam" id="PF11799">
    <property type="entry name" value="IMS_C"/>
    <property type="match status" value="1"/>
</dbReference>
<keyword evidence="6" id="KW-0235">DNA replication</keyword>
<dbReference type="FunFam" id="3.30.1490.100:FF:000004">
    <property type="entry name" value="DNA polymerase IV"/>
    <property type="match status" value="1"/>
</dbReference>
<dbReference type="InterPro" id="IPR043502">
    <property type="entry name" value="DNA/RNA_pol_sf"/>
</dbReference>
<keyword evidence="4" id="KW-0808">Transferase</keyword>
<dbReference type="SUPFAM" id="SSF100879">
    <property type="entry name" value="Lesion bypass DNA polymerase (Y-family), little finger domain"/>
    <property type="match status" value="1"/>
</dbReference>
<dbReference type="PANTHER" id="PTHR11076:SF33">
    <property type="entry name" value="DNA POLYMERASE KAPPA"/>
    <property type="match status" value="1"/>
</dbReference>